<proteinExistence type="predicted"/>
<reference evidence="2 3" key="1">
    <citation type="submission" date="2016-04" db="EMBL/GenBank/DDBJ databases">
        <title>Complete genome sequence of Bacillus oceanisediminis strain 2691.</title>
        <authorList>
            <person name="Jeong H."/>
            <person name="Kim H.J."/>
            <person name="Lee D.-W."/>
        </authorList>
    </citation>
    <scope>NUCLEOTIDE SEQUENCE [LARGE SCALE GENOMIC DNA]</scope>
    <source>
        <strain evidence="2 3">2691</strain>
    </source>
</reference>
<name>A0A160MBN2_9BACI</name>
<evidence type="ECO:0000313" key="2">
    <source>
        <dbReference type="EMBL" id="AND40260.1"/>
    </source>
</evidence>
<protein>
    <submittedName>
        <fullName evidence="2">Uncharacterized protein</fullName>
    </submittedName>
</protein>
<accession>A0A160MBN2</accession>
<gene>
    <name evidence="2" type="ORF">A361_14245</name>
</gene>
<evidence type="ECO:0000313" key="3">
    <source>
        <dbReference type="Proteomes" id="UP000077856"/>
    </source>
</evidence>
<dbReference type="KEGG" id="bon:A361_14245"/>
<evidence type="ECO:0000256" key="1">
    <source>
        <dbReference type="SAM" id="Phobius"/>
    </source>
</evidence>
<organism evidence="2 3">
    <name type="scientific">Cytobacillus oceanisediminis 2691</name>
    <dbReference type="NCBI Taxonomy" id="1196031"/>
    <lineage>
        <taxon>Bacteria</taxon>
        <taxon>Bacillati</taxon>
        <taxon>Bacillota</taxon>
        <taxon>Bacilli</taxon>
        <taxon>Bacillales</taxon>
        <taxon>Bacillaceae</taxon>
        <taxon>Cytobacillus</taxon>
    </lineage>
</organism>
<dbReference type="RefSeq" id="WP_019381325.1">
    <property type="nucleotide sequence ID" value="NZ_CP015506.1"/>
</dbReference>
<dbReference type="EMBL" id="CP015506">
    <property type="protein sequence ID" value="AND40260.1"/>
    <property type="molecule type" value="Genomic_DNA"/>
</dbReference>
<dbReference type="STRING" id="1196031.A361_14245"/>
<keyword evidence="1" id="KW-0812">Transmembrane</keyword>
<dbReference type="eggNOG" id="ENOG5030CZQ">
    <property type="taxonomic scope" value="Bacteria"/>
</dbReference>
<feature type="transmembrane region" description="Helical" evidence="1">
    <location>
        <begin position="43"/>
        <end position="70"/>
    </location>
</feature>
<dbReference type="AlphaFoldDB" id="A0A160MBN2"/>
<feature type="transmembrane region" description="Helical" evidence="1">
    <location>
        <begin position="15"/>
        <end position="36"/>
    </location>
</feature>
<feature type="transmembrane region" description="Helical" evidence="1">
    <location>
        <begin position="82"/>
        <end position="101"/>
    </location>
</feature>
<keyword evidence="1" id="KW-1133">Transmembrane helix</keyword>
<sequence>MYTYQSFVTDGTFTLLRPVISSFLLITVVLFVLVWLPKALQGFLNGFTVMAVALISIIISGQVLFFGAILADELGMGGGSGFWMFLVIVILGTVSPIIYFMRHREAGS</sequence>
<dbReference type="Proteomes" id="UP000077856">
    <property type="component" value="Chromosome"/>
</dbReference>
<keyword evidence="1" id="KW-0472">Membrane</keyword>